<keyword evidence="3" id="KW-0813">Transport</keyword>
<keyword evidence="5 10" id="KW-1133">Transmembrane helix</keyword>
<protein>
    <submittedName>
        <fullName evidence="11">Uncharacterized protein</fullName>
    </submittedName>
</protein>
<evidence type="ECO:0000256" key="2">
    <source>
        <dbReference type="ARBA" id="ARBA00008497"/>
    </source>
</evidence>
<dbReference type="InterPro" id="IPR029569">
    <property type="entry name" value="CALHM"/>
</dbReference>
<dbReference type="EMBL" id="CAWYQH010000068">
    <property type="protein sequence ID" value="CAK8680432.1"/>
    <property type="molecule type" value="Genomic_DNA"/>
</dbReference>
<evidence type="ECO:0000256" key="1">
    <source>
        <dbReference type="ARBA" id="ARBA00004141"/>
    </source>
</evidence>
<evidence type="ECO:0000256" key="10">
    <source>
        <dbReference type="SAM" id="Phobius"/>
    </source>
</evidence>
<keyword evidence="6" id="KW-0406">Ion transport</keyword>
<keyword evidence="12" id="KW-1185">Reference proteome</keyword>
<dbReference type="PANTHER" id="PTHR32261:SF1">
    <property type="entry name" value="CALCIUM HOMEOSTASIS MODULATOR PROTEIN"/>
    <property type="match status" value="1"/>
</dbReference>
<comment type="subcellular location">
    <subcellularLocation>
        <location evidence="1">Membrane</location>
        <topology evidence="1">Multi-pass membrane protein</topology>
    </subcellularLocation>
</comment>
<feature type="compositionally biased region" description="Low complexity" evidence="9">
    <location>
        <begin position="337"/>
        <end position="352"/>
    </location>
</feature>
<feature type="transmembrane region" description="Helical" evidence="10">
    <location>
        <begin position="184"/>
        <end position="204"/>
    </location>
</feature>
<keyword evidence="7 10" id="KW-0472">Membrane</keyword>
<feature type="compositionally biased region" description="Basic and acidic residues" evidence="9">
    <location>
        <begin position="415"/>
        <end position="426"/>
    </location>
</feature>
<dbReference type="PANTHER" id="PTHR32261">
    <property type="entry name" value="CALCIUM HOMEOSTASIS MODULATOR PROTEIN"/>
    <property type="match status" value="1"/>
</dbReference>
<gene>
    <name evidence="11" type="ORF">CVLEPA_LOCUS10684</name>
</gene>
<evidence type="ECO:0000256" key="7">
    <source>
        <dbReference type="ARBA" id="ARBA00023136"/>
    </source>
</evidence>
<evidence type="ECO:0000256" key="3">
    <source>
        <dbReference type="ARBA" id="ARBA00022448"/>
    </source>
</evidence>
<dbReference type="Pfam" id="PF14798">
    <property type="entry name" value="Ca_hom_mod"/>
    <property type="match status" value="1"/>
</dbReference>
<comment type="caution">
    <text evidence="11">The sequence shown here is derived from an EMBL/GenBank/DDBJ whole genome shotgun (WGS) entry which is preliminary data.</text>
</comment>
<evidence type="ECO:0000256" key="6">
    <source>
        <dbReference type="ARBA" id="ARBA00023065"/>
    </source>
</evidence>
<keyword evidence="4 10" id="KW-0812">Transmembrane</keyword>
<keyword evidence="8" id="KW-0407">Ion channel</keyword>
<feature type="compositionally biased region" description="Polar residues" evidence="9">
    <location>
        <begin position="401"/>
        <end position="414"/>
    </location>
</feature>
<evidence type="ECO:0000256" key="9">
    <source>
        <dbReference type="SAM" id="MobiDB-lite"/>
    </source>
</evidence>
<comment type="similarity">
    <text evidence="2">Belongs to the CALHM family.</text>
</comment>
<organism evidence="11 12">
    <name type="scientific">Clavelina lepadiformis</name>
    <name type="common">Light-bulb sea squirt</name>
    <name type="synonym">Ascidia lepadiformis</name>
    <dbReference type="NCBI Taxonomy" id="159417"/>
    <lineage>
        <taxon>Eukaryota</taxon>
        <taxon>Metazoa</taxon>
        <taxon>Chordata</taxon>
        <taxon>Tunicata</taxon>
        <taxon>Ascidiacea</taxon>
        <taxon>Aplousobranchia</taxon>
        <taxon>Clavelinidae</taxon>
        <taxon>Clavelina</taxon>
    </lineage>
</organism>
<feature type="transmembrane region" description="Helical" evidence="10">
    <location>
        <begin position="70"/>
        <end position="93"/>
    </location>
</feature>
<proteinExistence type="inferred from homology"/>
<feature type="region of interest" description="Disordered" evidence="9">
    <location>
        <begin position="336"/>
        <end position="426"/>
    </location>
</feature>
<evidence type="ECO:0000256" key="5">
    <source>
        <dbReference type="ARBA" id="ARBA00022989"/>
    </source>
</evidence>
<sequence length="426" mass="48232">MATVAKNFSAVVLNVSKTLKTSSGSVVNIGICLITAGSEQLFSFTVFTCPCIKDDLMSENATTMGVRTGLVYGTVFIAVPAIILFVLGCAMNIKTWKMMTGCRTRNYEAARGCKAGCATLMEVMLQAMVAPSAWVSIAFLDGKYFACAASIKPYDMECEKVYRASPSKVQYTVEYESKKQLSQIIGWVFIAVILFFGTLVYLIYRWCSQLTYHQRHYMKWYREIEHELFEEVAKEQLKEQAKENIENFLEEKRKKFDWDKIATVFTFKYDKNKYALYSRLDEWNEEYYESDSSSEKELTKKDVEVDTKLSTCNDNSITRPRSEDKGFVSSDAVQMKPISTSAPPPAATDIATQISPKSKAGPHRSNSETSMTKFATCRAKTRTPRKLVKQDKNLPEDNRRPFSTQTAGSNFERSSVNDRLLDSTNC</sequence>
<feature type="compositionally biased region" description="Basic and acidic residues" evidence="9">
    <location>
        <begin position="388"/>
        <end position="400"/>
    </location>
</feature>
<reference evidence="11 12" key="1">
    <citation type="submission" date="2024-02" db="EMBL/GenBank/DDBJ databases">
        <authorList>
            <person name="Daric V."/>
            <person name="Darras S."/>
        </authorList>
    </citation>
    <scope>NUCLEOTIDE SEQUENCE [LARGE SCALE GENOMIC DNA]</scope>
</reference>
<name>A0ABP0FPT4_CLALP</name>
<dbReference type="Proteomes" id="UP001642483">
    <property type="component" value="Unassembled WGS sequence"/>
</dbReference>
<evidence type="ECO:0000313" key="12">
    <source>
        <dbReference type="Proteomes" id="UP001642483"/>
    </source>
</evidence>
<evidence type="ECO:0000256" key="4">
    <source>
        <dbReference type="ARBA" id="ARBA00022692"/>
    </source>
</evidence>
<evidence type="ECO:0000256" key="8">
    <source>
        <dbReference type="ARBA" id="ARBA00023303"/>
    </source>
</evidence>
<evidence type="ECO:0000313" key="11">
    <source>
        <dbReference type="EMBL" id="CAK8680432.1"/>
    </source>
</evidence>
<accession>A0ABP0FPT4</accession>